<keyword evidence="1" id="KW-0732">Signal</keyword>
<feature type="chain" id="PRO_5017234808" evidence="1">
    <location>
        <begin position="23"/>
        <end position="118"/>
    </location>
</feature>
<feature type="signal peptide" evidence="1">
    <location>
        <begin position="1"/>
        <end position="22"/>
    </location>
</feature>
<dbReference type="AlphaFoldDB" id="A0A3A1WP90"/>
<reference evidence="3" key="1">
    <citation type="submission" date="2018-09" db="EMBL/GenBank/DDBJ databases">
        <authorList>
            <person name="Tuo L."/>
        </authorList>
    </citation>
    <scope>NUCLEOTIDE SEQUENCE [LARGE SCALE GENOMIC DNA]</scope>
    <source>
        <strain evidence="3">M2BS4Y-1</strain>
    </source>
</reference>
<evidence type="ECO:0000313" key="3">
    <source>
        <dbReference type="Proteomes" id="UP000265750"/>
    </source>
</evidence>
<organism evidence="2 3">
    <name type="scientific">Aureimonas flava</name>
    <dbReference type="NCBI Taxonomy" id="2320271"/>
    <lineage>
        <taxon>Bacteria</taxon>
        <taxon>Pseudomonadati</taxon>
        <taxon>Pseudomonadota</taxon>
        <taxon>Alphaproteobacteria</taxon>
        <taxon>Hyphomicrobiales</taxon>
        <taxon>Aurantimonadaceae</taxon>
        <taxon>Aureimonas</taxon>
    </lineage>
</organism>
<evidence type="ECO:0000256" key="1">
    <source>
        <dbReference type="SAM" id="SignalP"/>
    </source>
</evidence>
<evidence type="ECO:0000313" key="2">
    <source>
        <dbReference type="EMBL" id="RIY02592.1"/>
    </source>
</evidence>
<accession>A0A3A1WP90</accession>
<dbReference type="OrthoDB" id="7916559at2"/>
<dbReference type="RefSeq" id="WP_119538670.1">
    <property type="nucleotide sequence ID" value="NZ_QYRN01000002.1"/>
</dbReference>
<gene>
    <name evidence="2" type="ORF">D3218_04300</name>
</gene>
<keyword evidence="3" id="KW-1185">Reference proteome</keyword>
<sequence>MRKPTGCLLALLIAAPALPATAATIRVELRNQTSDTIYTVTAFASELVANNRNLTRIPLPAGSTRSVTIFDDYNKCIFTFTANFNAPPRRGQRSRRPAKPFRVLRDIDICRDRQIDLR</sequence>
<dbReference type="Proteomes" id="UP000265750">
    <property type="component" value="Unassembled WGS sequence"/>
</dbReference>
<name>A0A3A1WP90_9HYPH</name>
<dbReference type="EMBL" id="QYRN01000002">
    <property type="protein sequence ID" value="RIY02592.1"/>
    <property type="molecule type" value="Genomic_DNA"/>
</dbReference>
<protein>
    <submittedName>
        <fullName evidence="2">Uncharacterized protein</fullName>
    </submittedName>
</protein>
<comment type="caution">
    <text evidence="2">The sequence shown here is derived from an EMBL/GenBank/DDBJ whole genome shotgun (WGS) entry which is preliminary data.</text>
</comment>
<proteinExistence type="predicted"/>